<dbReference type="InterPro" id="IPR018053">
    <property type="entry name" value="Glyco_hydro_32_AS"/>
</dbReference>
<proteinExistence type="inferred from homology"/>
<evidence type="ECO:0000313" key="9">
    <source>
        <dbReference type="Proteomes" id="UP000253201"/>
    </source>
</evidence>
<dbReference type="PROSITE" id="PS00609">
    <property type="entry name" value="GLYCOSYL_HYDROL_F32"/>
    <property type="match status" value="1"/>
</dbReference>
<evidence type="ECO:0000256" key="2">
    <source>
        <dbReference type="ARBA" id="ARBA00022801"/>
    </source>
</evidence>
<name>A0ABX9FX14_9ENTR</name>
<dbReference type="Gene3D" id="2.115.10.20">
    <property type="entry name" value="Glycosyl hydrolase domain, family 43"/>
    <property type="match status" value="1"/>
</dbReference>
<accession>A0ABX9FX14</accession>
<evidence type="ECO:0000256" key="1">
    <source>
        <dbReference type="ARBA" id="ARBA00009902"/>
    </source>
</evidence>
<evidence type="ECO:0000256" key="3">
    <source>
        <dbReference type="ARBA" id="ARBA00023295"/>
    </source>
</evidence>
<dbReference type="InterPro" id="IPR013189">
    <property type="entry name" value="Glyco_hydro_32_C"/>
</dbReference>
<comment type="catalytic activity">
    <reaction evidence="4">
        <text>Hydrolysis of terminal non-reducing beta-D-fructofuranoside residues in beta-D-fructofuranosides.</text>
        <dbReference type="EC" id="3.2.1.26"/>
    </reaction>
</comment>
<organism evidence="8 9">
    <name type="scientific">Pseudocitrobacter faecalis</name>
    <dbReference type="NCBI Taxonomy" id="1398493"/>
    <lineage>
        <taxon>Bacteria</taxon>
        <taxon>Pseudomonadati</taxon>
        <taxon>Pseudomonadota</taxon>
        <taxon>Gammaproteobacteria</taxon>
        <taxon>Enterobacterales</taxon>
        <taxon>Enterobacteriaceae</taxon>
        <taxon>Pseudocitrobacter</taxon>
    </lineage>
</organism>
<evidence type="ECO:0000256" key="4">
    <source>
        <dbReference type="RuleBase" id="RU362110"/>
    </source>
</evidence>
<comment type="function">
    <text evidence="5">Enables the bacterium to metabolize sucrose as a sole carbon source.</text>
</comment>
<dbReference type="Gene3D" id="2.60.120.560">
    <property type="entry name" value="Exo-inulinase, domain 1"/>
    <property type="match status" value="1"/>
</dbReference>
<dbReference type="PANTHER" id="PTHR43101">
    <property type="entry name" value="BETA-FRUCTOSIDASE"/>
    <property type="match status" value="1"/>
</dbReference>
<comment type="caution">
    <text evidence="8">The sequence shown here is derived from an EMBL/GenBank/DDBJ whole genome shotgun (WGS) entry which is preliminary data.</text>
</comment>
<keyword evidence="5" id="KW-0963">Cytoplasm</keyword>
<feature type="domain" description="Glycosyl hydrolase family 32 N-terminal" evidence="6">
    <location>
        <begin position="35"/>
        <end position="337"/>
    </location>
</feature>
<dbReference type="SUPFAM" id="SSF75005">
    <property type="entry name" value="Arabinanase/levansucrase/invertase"/>
    <property type="match status" value="1"/>
</dbReference>
<dbReference type="InterPro" id="IPR006232">
    <property type="entry name" value="Suc6P_hydrolase"/>
</dbReference>
<dbReference type="Pfam" id="PF08244">
    <property type="entry name" value="Glyco_hydro_32C"/>
    <property type="match status" value="1"/>
</dbReference>
<keyword evidence="2 4" id="KW-0378">Hydrolase</keyword>
<evidence type="ECO:0000259" key="6">
    <source>
        <dbReference type="Pfam" id="PF00251"/>
    </source>
</evidence>
<dbReference type="SUPFAM" id="SSF49899">
    <property type="entry name" value="Concanavalin A-like lectins/glucanases"/>
    <property type="match status" value="1"/>
</dbReference>
<evidence type="ECO:0000313" key="8">
    <source>
        <dbReference type="EMBL" id="RBP11651.1"/>
    </source>
</evidence>
<evidence type="ECO:0000259" key="7">
    <source>
        <dbReference type="Pfam" id="PF08244"/>
    </source>
</evidence>
<dbReference type="CDD" id="cd18623">
    <property type="entry name" value="GH32_ScrB-like"/>
    <property type="match status" value="1"/>
</dbReference>
<keyword evidence="5" id="KW-0119">Carbohydrate metabolism</keyword>
<reference evidence="8 9" key="1">
    <citation type="submission" date="2018-06" db="EMBL/GenBank/DDBJ databases">
        <title>Genomic Encyclopedia of Type Strains, Phase IV (KMG-IV): sequencing the most valuable type-strain genomes for metagenomic binning, comparative biology and taxonomic classification.</title>
        <authorList>
            <person name="Goeker M."/>
        </authorList>
    </citation>
    <scope>NUCLEOTIDE SEQUENCE [LARGE SCALE GENOMIC DNA]</scope>
    <source>
        <strain evidence="8 9">DSM 27453</strain>
    </source>
</reference>
<gene>
    <name evidence="8" type="ORF">DFQ50_104172</name>
</gene>
<comment type="subcellular location">
    <subcellularLocation>
        <location evidence="5">Cytoplasm</location>
    </subcellularLocation>
</comment>
<sequence>MNGLRRYKRYADIPSDVRRQAQALSAKSPWRQQYHIEPKTGFLNDPNGLSYFNGQYHLCYQWSPLRYCEGEWYQGWFHLVSEDLVHWSPLGPLLEPETAYDSHGPYSGSAISVGDELLFFYTGNTRDACWQRTPYQLIARLDTQGRLTRQLPPALSGQPKGYTDHFRDPKIWRGDDAFYAVIGAQRESLEGACLLMRSDDAINWHIQGEIKTDFTPRGYMWECPDYFEQDGQGVLLFCPQGLSHDKTQRNLYEVYVLCGEPLSLHDLTFLHRKPQLLDNGFDMYATQTMKTPDGRRILIGWMGISEMHYPTEAYGHCGILTIPRELKVQDGILYQQPLKELQTLRGDYQQQFAQLDNEQPVIMHSGAAFEARIVISGKIDDRVTIALRANPSGTRKTMLTLDAVKGQIVLDRSEAGEAVNPEYGERRVTAWSFTSETTVHVFSDVSSLEIFINNGMFVSSSRIFPAEDQQWLVIENHGVSQKVEVECWQLQGIYHDGEK</sequence>
<dbReference type="Pfam" id="PF00251">
    <property type="entry name" value="Glyco_hydro_32N"/>
    <property type="match status" value="1"/>
</dbReference>
<keyword evidence="9" id="KW-1185">Reference proteome</keyword>
<comment type="pathway">
    <text evidence="5">Glycan biosynthesis; sucrose metabolism.</text>
</comment>
<dbReference type="SMART" id="SM00640">
    <property type="entry name" value="Glyco_32"/>
    <property type="match status" value="1"/>
</dbReference>
<comment type="similarity">
    <text evidence="1 4">Belongs to the glycosyl hydrolase 32 family.</text>
</comment>
<dbReference type="InterPro" id="IPR013320">
    <property type="entry name" value="ConA-like_dom_sf"/>
</dbReference>
<dbReference type="RefSeq" id="WP_113857922.1">
    <property type="nucleotide sequence ID" value="NZ_QNRL01000004.1"/>
</dbReference>
<evidence type="ECO:0000256" key="5">
    <source>
        <dbReference type="RuleBase" id="RU365015"/>
    </source>
</evidence>
<dbReference type="InterPro" id="IPR001362">
    <property type="entry name" value="Glyco_hydro_32"/>
</dbReference>
<dbReference type="PANTHER" id="PTHR43101:SF1">
    <property type="entry name" value="BETA-FRUCTOSIDASE"/>
    <property type="match status" value="1"/>
</dbReference>
<keyword evidence="3 4" id="KW-0326">Glycosidase</keyword>
<dbReference type="InterPro" id="IPR013148">
    <property type="entry name" value="Glyco_hydro_32_N"/>
</dbReference>
<protein>
    <recommendedName>
        <fullName evidence="4">Sucrose-6-phosphate hydrolase</fullName>
        <ecNumber evidence="4">3.2.1.26</ecNumber>
    </recommendedName>
    <alternativeName>
        <fullName evidence="5">Invertase</fullName>
    </alternativeName>
</protein>
<dbReference type="EC" id="3.2.1.26" evidence="4"/>
<dbReference type="NCBIfam" id="TIGR01322">
    <property type="entry name" value="scrB_fam"/>
    <property type="match status" value="1"/>
</dbReference>
<dbReference type="InterPro" id="IPR051214">
    <property type="entry name" value="GH32_Enzymes"/>
</dbReference>
<dbReference type="Proteomes" id="UP000253201">
    <property type="component" value="Unassembled WGS sequence"/>
</dbReference>
<dbReference type="InterPro" id="IPR023296">
    <property type="entry name" value="Glyco_hydro_beta-prop_sf"/>
</dbReference>
<feature type="domain" description="Glycosyl hydrolase family 32 C-terminal" evidence="7">
    <location>
        <begin position="340"/>
        <end position="488"/>
    </location>
</feature>
<dbReference type="EMBL" id="QNRL01000004">
    <property type="protein sequence ID" value="RBP11651.1"/>
    <property type="molecule type" value="Genomic_DNA"/>
</dbReference>